<dbReference type="AlphaFoldDB" id="A0A0S2I1F8"/>
<dbReference type="Proteomes" id="UP000064893">
    <property type="component" value="Chromosome"/>
</dbReference>
<evidence type="ECO:0000313" key="2">
    <source>
        <dbReference type="EMBL" id="ALO16134.1"/>
    </source>
</evidence>
<dbReference type="CDD" id="cd06558">
    <property type="entry name" value="crotonase-like"/>
    <property type="match status" value="1"/>
</dbReference>
<evidence type="ECO:0000313" key="3">
    <source>
        <dbReference type="Proteomes" id="UP000064893"/>
    </source>
</evidence>
<dbReference type="PANTHER" id="PTHR43802">
    <property type="entry name" value="ENOYL-COA HYDRATASE"/>
    <property type="match status" value="1"/>
</dbReference>
<name>A0A0S2I1F8_9BACT</name>
<dbReference type="OrthoDB" id="9775794at2"/>
<comment type="similarity">
    <text evidence="1">Belongs to the enoyl-CoA hydratase/isomerase family.</text>
</comment>
<gene>
    <name evidence="2" type="primary">echA8_1</name>
    <name evidence="2" type="ORF">L21SP5_02510</name>
</gene>
<dbReference type="Gene3D" id="3.90.226.10">
    <property type="entry name" value="2-enoyl-CoA Hydratase, Chain A, domain 1"/>
    <property type="match status" value="1"/>
</dbReference>
<accession>A0A0S2I1F8</accession>
<proteinExistence type="inferred from homology"/>
<keyword evidence="2" id="KW-0456">Lyase</keyword>
<dbReference type="EC" id="4.2.1.17" evidence="2"/>
<dbReference type="PANTHER" id="PTHR43802:SF1">
    <property type="entry name" value="IP11341P-RELATED"/>
    <property type="match status" value="1"/>
</dbReference>
<dbReference type="InterPro" id="IPR001753">
    <property type="entry name" value="Enoyl-CoA_hydra/iso"/>
</dbReference>
<dbReference type="GO" id="GO:0004300">
    <property type="term" value="F:enoyl-CoA hydratase activity"/>
    <property type="evidence" value="ECO:0007669"/>
    <property type="project" value="UniProtKB-EC"/>
</dbReference>
<reference evidence="2 3" key="1">
    <citation type="submission" date="2015-11" db="EMBL/GenBank/DDBJ databases">
        <title>Description and complete genome sequence of a novel strain predominating in hypersaline microbial mats and representing a new family of the Bacteriodetes phylum.</title>
        <authorList>
            <person name="Spring S."/>
            <person name="Bunk B."/>
            <person name="Sproer C."/>
            <person name="Klenk H.-P."/>
        </authorList>
    </citation>
    <scope>NUCLEOTIDE SEQUENCE [LARGE SCALE GENOMIC DNA]</scope>
    <source>
        <strain evidence="2 3">L21-Spi-D4</strain>
    </source>
</reference>
<evidence type="ECO:0000256" key="1">
    <source>
        <dbReference type="ARBA" id="ARBA00005254"/>
    </source>
</evidence>
<dbReference type="InterPro" id="IPR029045">
    <property type="entry name" value="ClpP/crotonase-like_dom_sf"/>
</dbReference>
<protein>
    <submittedName>
        <fullName evidence="2">Putative enoyl-CoA hydratase echA8</fullName>
        <ecNumber evidence="2">4.2.1.17</ecNumber>
    </submittedName>
</protein>
<dbReference type="KEGG" id="blq:L21SP5_02510"/>
<dbReference type="SUPFAM" id="SSF52096">
    <property type="entry name" value="ClpP/crotonase"/>
    <property type="match status" value="1"/>
</dbReference>
<dbReference type="EMBL" id="CP013118">
    <property type="protein sequence ID" value="ALO16134.1"/>
    <property type="molecule type" value="Genomic_DNA"/>
</dbReference>
<organism evidence="2 3">
    <name type="scientific">Salinivirga cyanobacteriivorans</name>
    <dbReference type="NCBI Taxonomy" id="1307839"/>
    <lineage>
        <taxon>Bacteria</taxon>
        <taxon>Pseudomonadati</taxon>
        <taxon>Bacteroidota</taxon>
        <taxon>Bacteroidia</taxon>
        <taxon>Bacteroidales</taxon>
        <taxon>Salinivirgaceae</taxon>
        <taxon>Salinivirga</taxon>
    </lineage>
</organism>
<dbReference type="STRING" id="1307839.L21SP5_02510"/>
<sequence length="259" mass="28741" precursor="true">MENPIISYKENYKGVIQLNRAESKNTFNKEFAIELNNSLIKFDEDKDVRVVIIEAEGKHFSAGIALDQFDEADAFQQKELLELMDRHNHTIANMKKPVISAVKGYGIANGSGLAFASDLVVAAADAVFGTTAIRVGLACLGPAMPLSRHVGRKRLMQMLMTGQNISAVEAYDLGLVNWVVEPGELRKKTFEIADELIAKNPHALAAIKEVVYRASELPYHQGIDLSTDIFTRLALHPNAKHGLESFQKKTKPQWPEKNV</sequence>
<dbReference type="RefSeq" id="WP_057953531.1">
    <property type="nucleotide sequence ID" value="NZ_CP013118.1"/>
</dbReference>
<dbReference type="Pfam" id="PF00378">
    <property type="entry name" value="ECH_1"/>
    <property type="match status" value="1"/>
</dbReference>
<keyword evidence="3" id="KW-1185">Reference proteome</keyword>